<dbReference type="STRING" id="42256.RradSPS_1806"/>
<keyword evidence="2" id="KW-0238">DNA-binding</keyword>
<dbReference type="EMBL" id="CP007514">
    <property type="protein sequence ID" value="AHY47089.1"/>
    <property type="molecule type" value="Genomic_DNA"/>
</dbReference>
<dbReference type="PANTHER" id="PTHR43132">
    <property type="entry name" value="ARSENICAL RESISTANCE OPERON REPRESSOR ARSR-RELATED"/>
    <property type="match status" value="1"/>
</dbReference>
<dbReference type="KEGG" id="rrd:RradSPS_1806"/>
<evidence type="ECO:0000256" key="2">
    <source>
        <dbReference type="ARBA" id="ARBA00023125"/>
    </source>
</evidence>
<dbReference type="RefSeq" id="WP_038682144.1">
    <property type="nucleotide sequence ID" value="NZ_CP007514.1"/>
</dbReference>
<dbReference type="AlphaFoldDB" id="A0A023X4X4"/>
<dbReference type="HOGENOM" id="CLU_102962_1_0_11"/>
<dbReference type="InterPro" id="IPR001845">
    <property type="entry name" value="HTH_ArsR_DNA-bd_dom"/>
</dbReference>
<evidence type="ECO:0000313" key="7">
    <source>
        <dbReference type="Proteomes" id="UP000025229"/>
    </source>
</evidence>
<keyword evidence="7" id="KW-1185">Reference proteome</keyword>
<keyword evidence="1" id="KW-0805">Transcription regulation</keyword>
<dbReference type="PANTHER" id="PTHR43132:SF2">
    <property type="entry name" value="ARSENICAL RESISTANCE OPERON REPRESSOR ARSR-RELATED"/>
    <property type="match status" value="1"/>
</dbReference>
<evidence type="ECO:0000313" key="5">
    <source>
        <dbReference type="EMBL" id="AHY47089.1"/>
    </source>
</evidence>
<reference evidence="5 7" key="1">
    <citation type="submission" date="2014-03" db="EMBL/GenBank/DDBJ databases">
        <title>Complete genome sequence of the Radio-Resistant Rubrobacter radiotolerans RSPS-4.</title>
        <authorList>
            <person name="Egas C.C."/>
            <person name="Barroso C.C."/>
            <person name="Froufe H.J.C."/>
            <person name="Pacheco J.J."/>
            <person name="Albuquerque L.L."/>
            <person name="da Costa M.M.S."/>
        </authorList>
    </citation>
    <scope>NUCLEOTIDE SEQUENCE [LARGE SCALE GENOMIC DNA]</scope>
    <source>
        <strain evidence="5 7">RSPS-4</strain>
    </source>
</reference>
<dbReference type="Gene3D" id="1.10.10.10">
    <property type="entry name" value="Winged helix-like DNA-binding domain superfamily/Winged helix DNA-binding domain"/>
    <property type="match status" value="1"/>
</dbReference>
<dbReference type="SUPFAM" id="SSF46785">
    <property type="entry name" value="Winged helix' DNA-binding domain"/>
    <property type="match status" value="1"/>
</dbReference>
<evidence type="ECO:0000313" key="6">
    <source>
        <dbReference type="EMBL" id="MDX5894494.1"/>
    </source>
</evidence>
<dbReference type="InterPro" id="IPR051011">
    <property type="entry name" value="Metal_resp_trans_reg"/>
</dbReference>
<gene>
    <name evidence="5" type="ORF">RradSPS_1806</name>
    <name evidence="6" type="ORF">SIL72_10700</name>
</gene>
<evidence type="ECO:0000259" key="4">
    <source>
        <dbReference type="PROSITE" id="PS50987"/>
    </source>
</evidence>
<protein>
    <submittedName>
        <fullName evidence="5 6">Helix-turn-helix domain</fullName>
    </submittedName>
</protein>
<dbReference type="InterPro" id="IPR036388">
    <property type="entry name" value="WH-like_DNA-bd_sf"/>
</dbReference>
<sequence length="200" mass="22831">MTERRYSPDYEMEEFFEGTEPEHFKAFADGTRQRIASLLYERAATAKQLADALGQKPGSVAHHLKVLEGVGFVRVVRTRQVRAITEKYYGMTYRRITLSGRNFSWREELPGISPGFHFQQAVREYEALPAEERADASSVPVSVLRHARIPASVAREFGRRVAELAEEYDFEPVPGERVYGFVAGVYLTDQPELPEVEEEE</sequence>
<dbReference type="EMBL" id="JAWXXX010000001">
    <property type="protein sequence ID" value="MDX5894494.1"/>
    <property type="molecule type" value="Genomic_DNA"/>
</dbReference>
<dbReference type="GO" id="GO:0003677">
    <property type="term" value="F:DNA binding"/>
    <property type="evidence" value="ECO:0007669"/>
    <property type="project" value="UniProtKB-KW"/>
</dbReference>
<dbReference type="CDD" id="cd00090">
    <property type="entry name" value="HTH_ARSR"/>
    <property type="match status" value="1"/>
</dbReference>
<proteinExistence type="predicted"/>
<dbReference type="Proteomes" id="UP000025229">
    <property type="component" value="Chromosome"/>
</dbReference>
<dbReference type="OrthoDB" id="7945987at2"/>
<dbReference type="eggNOG" id="COG0640">
    <property type="taxonomic scope" value="Bacteria"/>
</dbReference>
<keyword evidence="3" id="KW-0804">Transcription</keyword>
<dbReference type="GO" id="GO:0003700">
    <property type="term" value="F:DNA-binding transcription factor activity"/>
    <property type="evidence" value="ECO:0007669"/>
    <property type="project" value="InterPro"/>
</dbReference>
<name>A0A023X4X4_RUBRA</name>
<organism evidence="5 7">
    <name type="scientific">Rubrobacter radiotolerans</name>
    <name type="common">Arthrobacter radiotolerans</name>
    <dbReference type="NCBI Taxonomy" id="42256"/>
    <lineage>
        <taxon>Bacteria</taxon>
        <taxon>Bacillati</taxon>
        <taxon>Actinomycetota</taxon>
        <taxon>Rubrobacteria</taxon>
        <taxon>Rubrobacterales</taxon>
        <taxon>Rubrobacteraceae</taxon>
        <taxon>Rubrobacter</taxon>
    </lineage>
</organism>
<dbReference type="Pfam" id="PF12840">
    <property type="entry name" value="HTH_20"/>
    <property type="match status" value="1"/>
</dbReference>
<reference evidence="6" key="2">
    <citation type="submission" date="2023-11" db="EMBL/GenBank/DDBJ databases">
        <title>MicrobeMod: A computational toolkit for identifying prokaryotic methylation and restriction-modification with nanopore sequencing.</title>
        <authorList>
            <person name="Crits-Christoph A."/>
            <person name="Kang S.C."/>
            <person name="Lee H."/>
            <person name="Ostrov N."/>
        </authorList>
    </citation>
    <scope>NUCLEOTIDE SEQUENCE</scope>
    <source>
        <strain evidence="6">ATCC 51242</strain>
    </source>
</reference>
<feature type="domain" description="HTH arsR-type" evidence="4">
    <location>
        <begin position="12"/>
        <end position="106"/>
    </location>
</feature>
<dbReference type="SMART" id="SM00418">
    <property type="entry name" value="HTH_ARSR"/>
    <property type="match status" value="1"/>
</dbReference>
<accession>A0A023X4X4</accession>
<evidence type="ECO:0000256" key="3">
    <source>
        <dbReference type="ARBA" id="ARBA00023163"/>
    </source>
</evidence>
<dbReference type="Proteomes" id="UP001281130">
    <property type="component" value="Unassembled WGS sequence"/>
</dbReference>
<dbReference type="PROSITE" id="PS50987">
    <property type="entry name" value="HTH_ARSR_2"/>
    <property type="match status" value="1"/>
</dbReference>
<dbReference type="InterPro" id="IPR011991">
    <property type="entry name" value="ArsR-like_HTH"/>
</dbReference>
<evidence type="ECO:0000256" key="1">
    <source>
        <dbReference type="ARBA" id="ARBA00023015"/>
    </source>
</evidence>
<dbReference type="InterPro" id="IPR036390">
    <property type="entry name" value="WH_DNA-bd_sf"/>
</dbReference>